<dbReference type="AlphaFoldDB" id="A0A1Z2XVC0"/>
<accession>A0A1Z2XVC0</accession>
<comment type="subcellular location">
    <subcellularLocation>
        <location evidence="1">Membrane</location>
        <topology evidence="1">Multi-pass membrane protein</topology>
    </subcellularLocation>
</comment>
<dbReference type="Pfam" id="PF12773">
    <property type="entry name" value="DZR"/>
    <property type="match status" value="1"/>
</dbReference>
<evidence type="ECO:0000313" key="11">
    <source>
        <dbReference type="Proteomes" id="UP000596035"/>
    </source>
</evidence>
<gene>
    <name evidence="8" type="ORF">ADH66_18125</name>
    <name evidence="9" type="ORF">I5Q82_08540</name>
</gene>
<dbReference type="InterPro" id="IPR007829">
    <property type="entry name" value="TM2"/>
</dbReference>
<dbReference type="Proteomes" id="UP000196710">
    <property type="component" value="Chromosome"/>
</dbReference>
<keyword evidence="4 5" id="KW-0472">Membrane</keyword>
<evidence type="ECO:0000256" key="3">
    <source>
        <dbReference type="ARBA" id="ARBA00022989"/>
    </source>
</evidence>
<dbReference type="InterPro" id="IPR025874">
    <property type="entry name" value="DZR"/>
</dbReference>
<sequence length="130" mass="13313">MFCRNCANPLDPNAAVCVKCGVPVGSGVNYCPNCGNPTDPAAAVCVKCGVALARPIPQGEQKSKMTAGLLGIFLGGLGIHNFYLGYTGKAIAQIVLSLCFGLGAIWGLVEGIMILCGSIKTDAQGIPLKD</sequence>
<proteinExistence type="predicted"/>
<reference evidence="9 11" key="3">
    <citation type="submission" date="2020-11" db="EMBL/GenBank/DDBJ databases">
        <title>Closed and high quality bacterial genomes of the OMM12 community.</title>
        <authorList>
            <person name="Marbouty M."/>
            <person name="Lamy-Besnier Q."/>
            <person name="Debarbieux L."/>
            <person name="Koszul R."/>
        </authorList>
    </citation>
    <scope>NUCLEOTIDE SEQUENCE [LARGE SCALE GENOMIC DNA]</scope>
    <source>
        <strain evidence="9 11">KB18</strain>
    </source>
</reference>
<reference evidence="10" key="2">
    <citation type="submission" date="2017-05" db="EMBL/GenBank/DDBJ databases">
        <title>Improved OligoMM genomes.</title>
        <authorList>
            <person name="Garzetti D."/>
        </authorList>
    </citation>
    <scope>NUCLEOTIDE SEQUENCE [LARGE SCALE GENOMIC DNA]</scope>
    <source>
        <strain evidence="10">KB18</strain>
    </source>
</reference>
<feature type="domain" description="DZANK-type" evidence="7">
    <location>
        <begin position="3"/>
        <end position="49"/>
    </location>
</feature>
<feature type="domain" description="TM2" evidence="6">
    <location>
        <begin position="61"/>
        <end position="112"/>
    </location>
</feature>
<protein>
    <submittedName>
        <fullName evidence="9">TM2 domain-containing protein</fullName>
    </submittedName>
</protein>
<feature type="transmembrane region" description="Helical" evidence="5">
    <location>
        <begin position="90"/>
        <end position="109"/>
    </location>
</feature>
<dbReference type="GO" id="GO:0016020">
    <property type="term" value="C:membrane"/>
    <property type="evidence" value="ECO:0007669"/>
    <property type="project" value="UniProtKB-SubCell"/>
</dbReference>
<dbReference type="Proteomes" id="UP000596035">
    <property type="component" value="Chromosome"/>
</dbReference>
<evidence type="ECO:0000259" key="6">
    <source>
        <dbReference type="Pfam" id="PF05154"/>
    </source>
</evidence>
<dbReference type="EMBL" id="CP021422">
    <property type="protein sequence ID" value="ASB42395.1"/>
    <property type="molecule type" value="Genomic_DNA"/>
</dbReference>
<dbReference type="Pfam" id="PF05154">
    <property type="entry name" value="TM2"/>
    <property type="match status" value="1"/>
</dbReference>
<evidence type="ECO:0000313" key="9">
    <source>
        <dbReference type="EMBL" id="QQR31681.1"/>
    </source>
</evidence>
<evidence type="ECO:0000259" key="7">
    <source>
        <dbReference type="Pfam" id="PF12773"/>
    </source>
</evidence>
<dbReference type="KEGG" id="amur:ADH66_18125"/>
<evidence type="ECO:0000256" key="5">
    <source>
        <dbReference type="SAM" id="Phobius"/>
    </source>
</evidence>
<reference evidence="8" key="1">
    <citation type="journal article" date="2017" name="Genome Announc.">
        <title>High-Quality Whole-Genome Sequences of the Oligo-Mouse-Microbiota Bacterial Community.</title>
        <authorList>
            <person name="Garzetti D."/>
            <person name="Brugiroux S."/>
            <person name="Bunk B."/>
            <person name="Pukall R."/>
            <person name="McCoy K.D."/>
            <person name="Macpherson A.J."/>
            <person name="Stecher B."/>
        </authorList>
    </citation>
    <scope>NUCLEOTIDE SEQUENCE</scope>
    <source>
        <strain evidence="8">KB18</strain>
    </source>
</reference>
<keyword evidence="2 5" id="KW-0812">Transmembrane</keyword>
<evidence type="ECO:0000313" key="8">
    <source>
        <dbReference type="EMBL" id="ASB42395.1"/>
    </source>
</evidence>
<keyword evidence="3 5" id="KW-1133">Transmembrane helix</keyword>
<feature type="transmembrane region" description="Helical" evidence="5">
    <location>
        <begin position="65"/>
        <end position="84"/>
    </location>
</feature>
<evidence type="ECO:0000313" key="10">
    <source>
        <dbReference type="Proteomes" id="UP000196710"/>
    </source>
</evidence>
<dbReference type="EMBL" id="CP065321">
    <property type="protein sequence ID" value="QQR31681.1"/>
    <property type="molecule type" value="Genomic_DNA"/>
</dbReference>
<evidence type="ECO:0000256" key="1">
    <source>
        <dbReference type="ARBA" id="ARBA00004141"/>
    </source>
</evidence>
<evidence type="ECO:0000256" key="2">
    <source>
        <dbReference type="ARBA" id="ARBA00022692"/>
    </source>
</evidence>
<organism evidence="9 11">
    <name type="scientific">Acutalibacter muris</name>
    <dbReference type="NCBI Taxonomy" id="1796620"/>
    <lineage>
        <taxon>Bacteria</taxon>
        <taxon>Bacillati</taxon>
        <taxon>Bacillota</taxon>
        <taxon>Clostridia</taxon>
        <taxon>Eubacteriales</taxon>
        <taxon>Acutalibacteraceae</taxon>
        <taxon>Acutalibacter</taxon>
    </lineage>
</organism>
<keyword evidence="10" id="KW-1185">Reference proteome</keyword>
<dbReference type="RefSeq" id="WP_066537918.1">
    <property type="nucleotide sequence ID" value="NZ_CAJTCQ010000001.1"/>
</dbReference>
<evidence type="ECO:0000256" key="4">
    <source>
        <dbReference type="ARBA" id="ARBA00023136"/>
    </source>
</evidence>
<name>A0A1Z2XVC0_9FIRM</name>